<dbReference type="InterPro" id="IPR011006">
    <property type="entry name" value="CheY-like_superfamily"/>
</dbReference>
<dbReference type="Proteomes" id="UP000534783">
    <property type="component" value="Unassembled WGS sequence"/>
</dbReference>
<evidence type="ECO:0000256" key="1">
    <source>
        <dbReference type="ARBA" id="ARBA00022553"/>
    </source>
</evidence>
<dbReference type="SUPFAM" id="SSF52172">
    <property type="entry name" value="CheY-like"/>
    <property type="match status" value="1"/>
</dbReference>
<evidence type="ECO:0000313" key="4">
    <source>
        <dbReference type="EMBL" id="NKE70021.1"/>
    </source>
</evidence>
<proteinExistence type="predicted"/>
<dbReference type="GO" id="GO:0000160">
    <property type="term" value="P:phosphorelay signal transduction system"/>
    <property type="evidence" value="ECO:0007669"/>
    <property type="project" value="InterPro"/>
</dbReference>
<name>A0A7X6DML9_9BACT</name>
<dbReference type="AlphaFoldDB" id="A0A7X6DML9"/>
<comment type="caution">
    <text evidence="4">The sequence shown here is derived from an EMBL/GenBank/DDBJ whole genome shotgun (WGS) entry which is preliminary data.</text>
</comment>
<dbReference type="PROSITE" id="PS50110">
    <property type="entry name" value="RESPONSE_REGULATORY"/>
    <property type="match status" value="1"/>
</dbReference>
<dbReference type="PANTHER" id="PTHR44591">
    <property type="entry name" value="STRESS RESPONSE REGULATOR PROTEIN 1"/>
    <property type="match status" value="1"/>
</dbReference>
<dbReference type="InterPro" id="IPR001789">
    <property type="entry name" value="Sig_transdc_resp-reg_receiver"/>
</dbReference>
<dbReference type="SMART" id="SM00448">
    <property type="entry name" value="REC"/>
    <property type="match status" value="1"/>
</dbReference>
<gene>
    <name evidence="4" type="ORF">MNODULE_04590</name>
</gene>
<evidence type="ECO:0000256" key="2">
    <source>
        <dbReference type="PROSITE-ProRule" id="PRU00169"/>
    </source>
</evidence>
<protein>
    <submittedName>
        <fullName evidence="4">Response regulator</fullName>
    </submittedName>
</protein>
<dbReference type="PANTHER" id="PTHR44591:SF25">
    <property type="entry name" value="CHEMOTAXIS TWO-COMPONENT RESPONSE REGULATOR"/>
    <property type="match status" value="1"/>
</dbReference>
<keyword evidence="5" id="KW-1185">Reference proteome</keyword>
<dbReference type="InterPro" id="IPR050595">
    <property type="entry name" value="Bact_response_regulator"/>
</dbReference>
<organism evidence="4 5">
    <name type="scientific">Candidatus Manganitrophus noduliformans</name>
    <dbReference type="NCBI Taxonomy" id="2606439"/>
    <lineage>
        <taxon>Bacteria</taxon>
        <taxon>Pseudomonadati</taxon>
        <taxon>Nitrospirota</taxon>
        <taxon>Nitrospiria</taxon>
        <taxon>Candidatus Troglogloeales</taxon>
        <taxon>Candidatus Manganitrophaceae</taxon>
        <taxon>Candidatus Manganitrophus</taxon>
    </lineage>
</organism>
<keyword evidence="1 2" id="KW-0597">Phosphoprotein</keyword>
<dbReference type="Gene3D" id="3.40.50.2300">
    <property type="match status" value="1"/>
</dbReference>
<dbReference type="Pfam" id="PF00072">
    <property type="entry name" value="Response_reg"/>
    <property type="match status" value="1"/>
</dbReference>
<feature type="domain" description="Response regulatory" evidence="3">
    <location>
        <begin position="14"/>
        <end position="129"/>
    </location>
</feature>
<feature type="modified residue" description="4-aspartylphosphate" evidence="2">
    <location>
        <position position="63"/>
    </location>
</feature>
<reference evidence="4 5" key="1">
    <citation type="journal article" date="2020" name="Nature">
        <title>Bacterial chemolithoautotrophy via manganese oxidation.</title>
        <authorList>
            <person name="Yu H."/>
            <person name="Leadbetter J.R."/>
        </authorList>
    </citation>
    <scope>NUCLEOTIDE SEQUENCE [LARGE SCALE GENOMIC DNA]</scope>
    <source>
        <strain evidence="4 5">Mn-1</strain>
    </source>
</reference>
<evidence type="ECO:0000313" key="5">
    <source>
        <dbReference type="Proteomes" id="UP000534783"/>
    </source>
</evidence>
<accession>A0A7X6DML9</accession>
<dbReference type="EMBL" id="VTOW01000001">
    <property type="protein sequence ID" value="NKE70021.1"/>
    <property type="molecule type" value="Genomic_DNA"/>
</dbReference>
<evidence type="ECO:0000259" key="3">
    <source>
        <dbReference type="PROSITE" id="PS50110"/>
    </source>
</evidence>
<dbReference type="CDD" id="cd00156">
    <property type="entry name" value="REC"/>
    <property type="match status" value="1"/>
</dbReference>
<sequence length="140" mass="16111">MDDKKNQIKTRPPRILVLDDDKTFRELLVDLFRSNGYEVVTVATGEDALCKIQEEQFDLATIDFDLPGWVNGIDFLKELKEMASHTQVILLTGNASDEVAKEAIRYGAYHYYVKPIHRIDQFLRLIGEAIEAGRQKKRID</sequence>